<proteinExistence type="predicted"/>
<dbReference type="Proteomes" id="UP000678276">
    <property type="component" value="Unassembled WGS sequence"/>
</dbReference>
<dbReference type="RefSeq" id="WP_209597958.1">
    <property type="nucleotide sequence ID" value="NZ_JAGJCF010000034.1"/>
</dbReference>
<comment type="caution">
    <text evidence="2">The sequence shown here is derived from an EMBL/GenBank/DDBJ whole genome shotgun (WGS) entry which is preliminary data.</text>
</comment>
<feature type="compositionally biased region" description="Basic and acidic residues" evidence="1">
    <location>
        <begin position="154"/>
        <end position="163"/>
    </location>
</feature>
<feature type="compositionally biased region" description="Basic and acidic residues" evidence="1">
    <location>
        <begin position="30"/>
        <end position="41"/>
    </location>
</feature>
<gene>
    <name evidence="2" type="ORF">J6595_22295</name>
</gene>
<sequence length="173" mass="18720">MRKQTRPFAVEIKRAKGSARPSPFLGLVKEAPDPGPGRKPDLIAMPVSQTEPAGPSPRILEASTPGREPEQAAEIVRPRRGRPPKTRPEPQDETPASAVAAPVAKPKPKPRAAETAAVVGESEPSAQVVVEMQAHRAGGDEEATAPSAPRRSRRAVDGKLGERWKRHLPRWKR</sequence>
<feature type="compositionally biased region" description="Basic residues" evidence="1">
    <location>
        <begin position="164"/>
        <end position="173"/>
    </location>
</feature>
<evidence type="ECO:0000313" key="2">
    <source>
        <dbReference type="EMBL" id="MBP0618317.1"/>
    </source>
</evidence>
<organism evidence="2 3">
    <name type="scientific">Jiella mangrovi</name>
    <dbReference type="NCBI Taxonomy" id="2821407"/>
    <lineage>
        <taxon>Bacteria</taxon>
        <taxon>Pseudomonadati</taxon>
        <taxon>Pseudomonadota</taxon>
        <taxon>Alphaproteobacteria</taxon>
        <taxon>Hyphomicrobiales</taxon>
        <taxon>Aurantimonadaceae</taxon>
        <taxon>Jiella</taxon>
    </lineage>
</organism>
<protein>
    <submittedName>
        <fullName evidence="2">Uncharacterized protein</fullName>
    </submittedName>
</protein>
<accession>A0ABS4BNK4</accession>
<keyword evidence="3" id="KW-1185">Reference proteome</keyword>
<feature type="region of interest" description="Disordered" evidence="1">
    <location>
        <begin position="1"/>
        <end position="173"/>
    </location>
</feature>
<dbReference type="EMBL" id="JAGJCF010000034">
    <property type="protein sequence ID" value="MBP0618317.1"/>
    <property type="molecule type" value="Genomic_DNA"/>
</dbReference>
<evidence type="ECO:0000313" key="3">
    <source>
        <dbReference type="Proteomes" id="UP000678276"/>
    </source>
</evidence>
<feature type="compositionally biased region" description="Low complexity" evidence="1">
    <location>
        <begin position="93"/>
        <end position="104"/>
    </location>
</feature>
<name>A0ABS4BNK4_9HYPH</name>
<evidence type="ECO:0000256" key="1">
    <source>
        <dbReference type="SAM" id="MobiDB-lite"/>
    </source>
</evidence>
<reference evidence="2 3" key="1">
    <citation type="submission" date="2021-04" db="EMBL/GenBank/DDBJ databases">
        <title>Whole genome sequence of Jiella sp. KSK16Y-1.</title>
        <authorList>
            <person name="Tuo L."/>
        </authorList>
    </citation>
    <scope>NUCLEOTIDE SEQUENCE [LARGE SCALE GENOMIC DNA]</scope>
    <source>
        <strain evidence="2 3">KSK16Y-1</strain>
    </source>
</reference>